<reference evidence="2 3" key="3">
    <citation type="journal article" date="2010" name="BMC Genomics">
        <title>Transcriptome sequencing and comparative analysis of cucumber flowers with different sex types.</title>
        <authorList>
            <person name="Guo S."/>
            <person name="Zheng Y."/>
            <person name="Joung J.G."/>
            <person name="Liu S."/>
            <person name="Zhang Z."/>
            <person name="Crasta O.R."/>
            <person name="Sobral B.W."/>
            <person name="Xu Y."/>
            <person name="Huang S."/>
            <person name="Fei Z."/>
        </authorList>
    </citation>
    <scope>NUCLEOTIDE SEQUENCE [LARGE SCALE GENOMIC DNA]</scope>
    <source>
        <strain evidence="3">cv. 9930</strain>
    </source>
</reference>
<reference evidence="2 3" key="2">
    <citation type="journal article" date="2009" name="PLoS ONE">
        <title>An integrated genetic and cytogenetic map of the cucumber genome.</title>
        <authorList>
            <person name="Ren Y."/>
            <person name="Zhang Z."/>
            <person name="Liu J."/>
            <person name="Staub J.E."/>
            <person name="Han Y."/>
            <person name="Cheng Z."/>
            <person name="Li X."/>
            <person name="Lu J."/>
            <person name="Miao H."/>
            <person name="Kang H."/>
            <person name="Xie B."/>
            <person name="Gu X."/>
            <person name="Wang X."/>
            <person name="Du Y."/>
            <person name="Jin W."/>
            <person name="Huang S."/>
        </authorList>
    </citation>
    <scope>NUCLEOTIDE SEQUENCE [LARGE SCALE GENOMIC DNA]</scope>
    <source>
        <strain evidence="3">cv. 9930</strain>
    </source>
</reference>
<keyword evidence="1" id="KW-1133">Transmembrane helix</keyword>
<evidence type="ECO:0000313" key="2">
    <source>
        <dbReference type="EMBL" id="KGN44297.1"/>
    </source>
</evidence>
<reference evidence="2 3" key="4">
    <citation type="journal article" date="2011" name="BMC Genomics">
        <title>RNA-Seq improves annotation of protein-coding genes in the cucumber genome.</title>
        <authorList>
            <person name="Li Z."/>
            <person name="Zhang Z."/>
            <person name="Yan P."/>
            <person name="Huang S."/>
            <person name="Fei Z."/>
            <person name="Lin K."/>
        </authorList>
    </citation>
    <scope>NUCLEOTIDE SEQUENCE [LARGE SCALE GENOMIC DNA]</scope>
    <source>
        <strain evidence="3">cv. 9930</strain>
    </source>
</reference>
<feature type="transmembrane region" description="Helical" evidence="1">
    <location>
        <begin position="46"/>
        <end position="68"/>
    </location>
</feature>
<proteinExistence type="predicted"/>
<reference evidence="2 3" key="1">
    <citation type="journal article" date="2009" name="Nat. Genet.">
        <title>The genome of the cucumber, Cucumis sativus L.</title>
        <authorList>
            <person name="Huang S."/>
            <person name="Li R."/>
            <person name="Zhang Z."/>
            <person name="Li L."/>
            <person name="Gu X."/>
            <person name="Fan W."/>
            <person name="Lucas W.J."/>
            <person name="Wang X."/>
            <person name="Xie B."/>
            <person name="Ni P."/>
            <person name="Ren Y."/>
            <person name="Zhu H."/>
            <person name="Li J."/>
            <person name="Lin K."/>
            <person name="Jin W."/>
            <person name="Fei Z."/>
            <person name="Li G."/>
            <person name="Staub J."/>
            <person name="Kilian A."/>
            <person name="van der Vossen E.A."/>
            <person name="Wu Y."/>
            <person name="Guo J."/>
            <person name="He J."/>
            <person name="Jia Z."/>
            <person name="Ren Y."/>
            <person name="Tian G."/>
            <person name="Lu Y."/>
            <person name="Ruan J."/>
            <person name="Qian W."/>
            <person name="Wang M."/>
            <person name="Huang Q."/>
            <person name="Li B."/>
            <person name="Xuan Z."/>
            <person name="Cao J."/>
            <person name="Asan"/>
            <person name="Wu Z."/>
            <person name="Zhang J."/>
            <person name="Cai Q."/>
            <person name="Bai Y."/>
            <person name="Zhao B."/>
            <person name="Han Y."/>
            <person name="Li Y."/>
            <person name="Li X."/>
            <person name="Wang S."/>
            <person name="Shi Q."/>
            <person name="Liu S."/>
            <person name="Cho W.K."/>
            <person name="Kim J.Y."/>
            <person name="Xu Y."/>
            <person name="Heller-Uszynska K."/>
            <person name="Miao H."/>
            <person name="Cheng Z."/>
            <person name="Zhang S."/>
            <person name="Wu J."/>
            <person name="Yang Y."/>
            <person name="Kang H."/>
            <person name="Li M."/>
            <person name="Liang H."/>
            <person name="Ren X."/>
            <person name="Shi Z."/>
            <person name="Wen M."/>
            <person name="Jian M."/>
            <person name="Yang H."/>
            <person name="Zhang G."/>
            <person name="Yang Z."/>
            <person name="Chen R."/>
            <person name="Liu S."/>
            <person name="Li J."/>
            <person name="Ma L."/>
            <person name="Liu H."/>
            <person name="Zhou Y."/>
            <person name="Zhao J."/>
            <person name="Fang X."/>
            <person name="Li G."/>
            <person name="Fang L."/>
            <person name="Li Y."/>
            <person name="Liu D."/>
            <person name="Zheng H."/>
            <person name="Zhang Y."/>
            <person name="Qin N."/>
            <person name="Li Z."/>
            <person name="Yang G."/>
            <person name="Yang S."/>
            <person name="Bolund L."/>
            <person name="Kristiansen K."/>
            <person name="Zheng H."/>
            <person name="Li S."/>
            <person name="Zhang X."/>
            <person name="Yang H."/>
            <person name="Wang J."/>
            <person name="Sun R."/>
            <person name="Zhang B."/>
            <person name="Jiang S."/>
            <person name="Wang J."/>
            <person name="Du Y."/>
            <person name="Li S."/>
        </authorList>
    </citation>
    <scope>NUCLEOTIDE SEQUENCE [LARGE SCALE GENOMIC DNA]</scope>
    <source>
        <strain evidence="3">cv. 9930</strain>
    </source>
</reference>
<organism evidence="2 3">
    <name type="scientific">Cucumis sativus</name>
    <name type="common">Cucumber</name>
    <dbReference type="NCBI Taxonomy" id="3659"/>
    <lineage>
        <taxon>Eukaryota</taxon>
        <taxon>Viridiplantae</taxon>
        <taxon>Streptophyta</taxon>
        <taxon>Embryophyta</taxon>
        <taxon>Tracheophyta</taxon>
        <taxon>Spermatophyta</taxon>
        <taxon>Magnoliopsida</taxon>
        <taxon>eudicotyledons</taxon>
        <taxon>Gunneridae</taxon>
        <taxon>Pentapetalae</taxon>
        <taxon>rosids</taxon>
        <taxon>fabids</taxon>
        <taxon>Cucurbitales</taxon>
        <taxon>Cucurbitaceae</taxon>
        <taxon>Benincaseae</taxon>
        <taxon>Cucumis</taxon>
    </lineage>
</organism>
<protein>
    <submittedName>
        <fullName evidence="2">Uncharacterized protein</fullName>
    </submittedName>
</protein>
<evidence type="ECO:0000256" key="1">
    <source>
        <dbReference type="SAM" id="Phobius"/>
    </source>
</evidence>
<sequence length="73" mass="8605">MLLGSEFVGVNLVGVVKITAHKFWLHGTYVLRFLCQSLWNDFHHSLYSLLFFGYFLFLLRFGCLHYSFKLDPT</sequence>
<keyword evidence="1" id="KW-0472">Membrane</keyword>
<gene>
    <name evidence="2" type="ORF">Csa_7G239590</name>
</gene>
<dbReference type="EMBL" id="CM002928">
    <property type="protein sequence ID" value="KGN44297.1"/>
    <property type="molecule type" value="Genomic_DNA"/>
</dbReference>
<dbReference type="Proteomes" id="UP000029981">
    <property type="component" value="Chromosome 7"/>
</dbReference>
<dbReference type="Gramene" id="KGN44297">
    <property type="protein sequence ID" value="KGN44297"/>
    <property type="gene ID" value="Csa_7G239590"/>
</dbReference>
<dbReference type="AlphaFoldDB" id="A0A0A0K7J4"/>
<accession>A0A0A0K7J4</accession>
<keyword evidence="1" id="KW-0812">Transmembrane</keyword>
<name>A0A0A0K7J4_CUCSA</name>
<evidence type="ECO:0000313" key="3">
    <source>
        <dbReference type="Proteomes" id="UP000029981"/>
    </source>
</evidence>
<keyword evidence="3" id="KW-1185">Reference proteome</keyword>